<reference evidence="2 3" key="1">
    <citation type="submission" date="2012-01" db="EMBL/GenBank/DDBJ databases">
        <title>The Genome Sequence of Facklamia languida CCUG 37842.</title>
        <authorList>
            <consortium name="The Broad Institute Genome Sequencing Platform"/>
            <person name="Earl A."/>
            <person name="Ward D."/>
            <person name="Feldgarden M."/>
            <person name="Gevers D."/>
            <person name="Huys G."/>
            <person name="Young S.K."/>
            <person name="Zeng Q."/>
            <person name="Gargeya S."/>
            <person name="Fitzgerald M."/>
            <person name="Haas B."/>
            <person name="Abouelleil A."/>
            <person name="Alvarado L."/>
            <person name="Arachchi H.M."/>
            <person name="Berlin A."/>
            <person name="Chapman S.B."/>
            <person name="Gearin G."/>
            <person name="Goldberg J."/>
            <person name="Griggs A."/>
            <person name="Gujja S."/>
            <person name="Hansen M."/>
            <person name="Heiman D."/>
            <person name="Howarth C."/>
            <person name="Larimer J."/>
            <person name="Lui A."/>
            <person name="MacDonald P.J.P."/>
            <person name="McCowen C."/>
            <person name="Montmayeur A."/>
            <person name="Murphy C."/>
            <person name="Neiman D."/>
            <person name="Pearson M."/>
            <person name="Priest M."/>
            <person name="Roberts A."/>
            <person name="Saif S."/>
            <person name="Shea T."/>
            <person name="Sisk P."/>
            <person name="Stolte C."/>
            <person name="Sykes S."/>
            <person name="Wortman J."/>
            <person name="Nusbaum C."/>
            <person name="Birren B."/>
        </authorList>
    </citation>
    <scope>NUCLEOTIDE SEQUENCE [LARGE SCALE GENOMIC DNA]</scope>
    <source>
        <strain evidence="2 3">CCUG 37842</strain>
    </source>
</reference>
<dbReference type="PANTHER" id="PTHR30037">
    <property type="entry name" value="DNA-3-METHYLADENINE GLYCOSYLASE 1"/>
    <property type="match status" value="1"/>
</dbReference>
<dbReference type="Pfam" id="PF03352">
    <property type="entry name" value="Adenine_glyco"/>
    <property type="match status" value="1"/>
</dbReference>
<dbReference type="OrthoDB" id="9807664at2"/>
<dbReference type="eggNOG" id="COG2818">
    <property type="taxonomic scope" value="Bacteria"/>
</dbReference>
<name>H3NHQ0_9LACT</name>
<feature type="binding site" evidence="1">
    <location>
        <position position="18"/>
    </location>
    <ligand>
        <name>Zn(2+)</name>
        <dbReference type="ChEBI" id="CHEBI:29105"/>
    </ligand>
</feature>
<accession>H3NHQ0</accession>
<keyword evidence="1" id="KW-0862">Zinc</keyword>
<protein>
    <submittedName>
        <fullName evidence="2">DNA-3-methyladenine glycosylase I</fullName>
    </submittedName>
</protein>
<dbReference type="HOGENOM" id="CLU_083758_1_0_9"/>
<keyword evidence="3" id="KW-1185">Reference proteome</keyword>
<keyword evidence="1" id="KW-0479">Metal-binding</keyword>
<feature type="binding site" evidence="1">
    <location>
        <position position="179"/>
    </location>
    <ligand>
        <name>Zn(2+)</name>
        <dbReference type="ChEBI" id="CHEBI:29105"/>
    </ligand>
</feature>
<dbReference type="SUPFAM" id="SSF48150">
    <property type="entry name" value="DNA-glycosylase"/>
    <property type="match status" value="1"/>
</dbReference>
<dbReference type="GO" id="GO:0046872">
    <property type="term" value="F:metal ion binding"/>
    <property type="evidence" value="ECO:0007669"/>
    <property type="project" value="UniProtKB-KW"/>
</dbReference>
<dbReference type="RefSeq" id="WP_006308612.1">
    <property type="nucleotide sequence ID" value="NZ_JH601133.1"/>
</dbReference>
<proteinExistence type="predicted"/>
<dbReference type="EMBL" id="AGEG01000003">
    <property type="protein sequence ID" value="EHR37956.1"/>
    <property type="molecule type" value="Genomic_DNA"/>
</dbReference>
<dbReference type="GO" id="GO:0008725">
    <property type="term" value="F:DNA-3-methyladenine glycosylase activity"/>
    <property type="evidence" value="ECO:0007669"/>
    <property type="project" value="InterPro"/>
</dbReference>
<dbReference type="Gene3D" id="1.10.340.30">
    <property type="entry name" value="Hypothetical protein, domain 2"/>
    <property type="match status" value="1"/>
</dbReference>
<comment type="caution">
    <text evidence="2">The sequence shown here is derived from an EMBL/GenBank/DDBJ whole genome shotgun (WGS) entry which is preliminary data.</text>
</comment>
<feature type="binding site" evidence="1">
    <location>
        <position position="175"/>
    </location>
    <ligand>
        <name>Zn(2+)</name>
        <dbReference type="ChEBI" id="CHEBI:29105"/>
    </ligand>
</feature>
<dbReference type="GO" id="GO:0006284">
    <property type="term" value="P:base-excision repair"/>
    <property type="evidence" value="ECO:0007669"/>
    <property type="project" value="InterPro"/>
</dbReference>
<feature type="binding site" evidence="1">
    <location>
        <position position="4"/>
    </location>
    <ligand>
        <name>Zn(2+)</name>
        <dbReference type="ChEBI" id="CHEBI:29105"/>
    </ligand>
</feature>
<dbReference type="PATRIC" id="fig|883113.3.peg.588"/>
<dbReference type="PANTHER" id="PTHR30037:SF4">
    <property type="entry name" value="DNA-3-METHYLADENINE GLYCOSYLASE I"/>
    <property type="match status" value="1"/>
</dbReference>
<sequence>MRRCQWAEDKPDFYQAYHDYVWGKPVHDDRQLFKWLLLETFHVGLSWQLVLSKEANFAKAFADYDYKVIANWTQEDVDRVLMDPGIIRHRGKVQAAPVNAQAFLKVQEEFTTFDQYIWHYTKGKVIHGLDDLSIRATSSPLSDRVTHDLKRRGFKYIGTVTIHAYLQAIGIFHHHERACDFRMD</sequence>
<organism evidence="2 3">
    <name type="scientific">Facklamia languida CCUG 37842</name>
    <dbReference type="NCBI Taxonomy" id="883113"/>
    <lineage>
        <taxon>Bacteria</taxon>
        <taxon>Bacillati</taxon>
        <taxon>Bacillota</taxon>
        <taxon>Bacilli</taxon>
        <taxon>Lactobacillales</taxon>
        <taxon>Aerococcaceae</taxon>
        <taxon>Facklamia</taxon>
    </lineage>
</organism>
<dbReference type="STRING" id="883113.HMPREF9708_00585"/>
<dbReference type="Proteomes" id="UP000006190">
    <property type="component" value="Unassembled WGS sequence"/>
</dbReference>
<evidence type="ECO:0000313" key="3">
    <source>
        <dbReference type="Proteomes" id="UP000006190"/>
    </source>
</evidence>
<gene>
    <name evidence="2" type="ORF">HMPREF9708_00585</name>
</gene>
<evidence type="ECO:0000256" key="1">
    <source>
        <dbReference type="PIRSR" id="PIRSR605019-1"/>
    </source>
</evidence>
<dbReference type="AlphaFoldDB" id="H3NHQ0"/>
<evidence type="ECO:0000313" key="2">
    <source>
        <dbReference type="EMBL" id="EHR37956.1"/>
    </source>
</evidence>
<dbReference type="InterPro" id="IPR005019">
    <property type="entry name" value="Adenine_glyco"/>
</dbReference>
<dbReference type="InterPro" id="IPR011257">
    <property type="entry name" value="DNA_glycosylase"/>
</dbReference>
<dbReference type="InterPro" id="IPR052891">
    <property type="entry name" value="DNA-3mA_glycosylase"/>
</dbReference>